<dbReference type="PANTHER" id="PTHR31311">
    <property type="entry name" value="XYLOGLUCAN 6-XYLOSYLTRANSFERASE 5-RELATED-RELATED"/>
    <property type="match status" value="1"/>
</dbReference>
<keyword evidence="8" id="KW-0333">Golgi apparatus</keyword>
<evidence type="ECO:0000313" key="11">
    <source>
        <dbReference type="EMBL" id="KAG0580908.1"/>
    </source>
</evidence>
<comment type="caution">
    <text evidence="11">The sequence shown here is derived from an EMBL/GenBank/DDBJ whole genome shotgun (WGS) entry which is preliminary data.</text>
</comment>
<keyword evidence="3" id="KW-0328">Glycosyltransferase</keyword>
<dbReference type="FunFam" id="3.90.550.10:FF:000101">
    <property type="entry name" value="Probable glycosyltransferase 5"/>
    <property type="match status" value="1"/>
</dbReference>
<gene>
    <name evidence="11" type="ORF">KC19_4G209800</name>
</gene>
<dbReference type="InterPro" id="IPR029044">
    <property type="entry name" value="Nucleotide-diphossugar_trans"/>
</dbReference>
<sequence length="422" mass="48459">MKSTMKGPFQIFSSKTKTTLANYRITFFCLLITVVVLRGTTTGITSTPAPMQQLEQLPRQKLALELEEKARELVEEKETEWDPLVPFQLGPKISNWDEQRAVWLHNHPGANMTAAGKPKVLLVTGSQPKQCVNPMGNFQLLKAMKNKVDYCRLHDIEVYYNLAHLDLAMNSFWAKLPLLRKMMLTHPDVEWIWWMDSDALFTDMTYEVPFENFDNYNMILNGRDDDVYNKKSWLGLNAGIFLVRNCQWTLDLIDVWAPMGPKGQVRYGFGKVLAEALSDRPEYESDDQSALVYLLNKDRERWGSKVMLETAVGLHGYWVMLVERYEELMAKGKPGAGGGEYRWPFVTHFVGCKPCGKGGDESYAVDRCLKHMERAFNFADNQILELYGFQHDSLSTEAVHRVRPESSDPLELMDQLKLKPKV</sequence>
<name>A0A8T0IEK6_CERPU</name>
<comment type="subcellular location">
    <subcellularLocation>
        <location evidence="1">Golgi apparatus membrane</location>
        <topology evidence="1">Single-pass type II membrane protein</topology>
    </subcellularLocation>
</comment>
<evidence type="ECO:0000256" key="9">
    <source>
        <dbReference type="ARBA" id="ARBA00023136"/>
    </source>
</evidence>
<comment type="similarity">
    <text evidence="2">Belongs to the glycosyltransferase 34 family.</text>
</comment>
<evidence type="ECO:0000256" key="8">
    <source>
        <dbReference type="ARBA" id="ARBA00023034"/>
    </source>
</evidence>
<dbReference type="PANTHER" id="PTHR31311:SF44">
    <property type="entry name" value="GLYCOSYLTRANSFERASE 2-RELATED"/>
    <property type="match status" value="1"/>
</dbReference>
<proteinExistence type="inferred from homology"/>
<keyword evidence="12" id="KW-1185">Reference proteome</keyword>
<dbReference type="EMBL" id="CM026424">
    <property type="protein sequence ID" value="KAG0580908.1"/>
    <property type="molecule type" value="Genomic_DNA"/>
</dbReference>
<dbReference type="Pfam" id="PF05637">
    <property type="entry name" value="Glyco_transf_34"/>
    <property type="match status" value="1"/>
</dbReference>
<evidence type="ECO:0000256" key="4">
    <source>
        <dbReference type="ARBA" id="ARBA00022679"/>
    </source>
</evidence>
<evidence type="ECO:0000256" key="5">
    <source>
        <dbReference type="ARBA" id="ARBA00022692"/>
    </source>
</evidence>
<evidence type="ECO:0000256" key="3">
    <source>
        <dbReference type="ARBA" id="ARBA00022676"/>
    </source>
</evidence>
<dbReference type="AlphaFoldDB" id="A0A8T0IEK6"/>
<reference evidence="11" key="1">
    <citation type="submission" date="2020-06" db="EMBL/GenBank/DDBJ databases">
        <title>WGS assembly of Ceratodon purpureus strain R40.</title>
        <authorList>
            <person name="Carey S.B."/>
            <person name="Jenkins J."/>
            <person name="Shu S."/>
            <person name="Lovell J.T."/>
            <person name="Sreedasyam A."/>
            <person name="Maumus F."/>
            <person name="Tiley G.P."/>
            <person name="Fernandez-Pozo N."/>
            <person name="Barry K."/>
            <person name="Chen C."/>
            <person name="Wang M."/>
            <person name="Lipzen A."/>
            <person name="Daum C."/>
            <person name="Saski C.A."/>
            <person name="Payton A.C."/>
            <person name="Mcbreen J.C."/>
            <person name="Conrad R.E."/>
            <person name="Kollar L.M."/>
            <person name="Olsson S."/>
            <person name="Huttunen S."/>
            <person name="Landis J.B."/>
            <person name="Wickett N.J."/>
            <person name="Johnson M.G."/>
            <person name="Rensing S.A."/>
            <person name="Grimwood J."/>
            <person name="Schmutz J."/>
            <person name="Mcdaniel S.F."/>
        </authorList>
    </citation>
    <scope>NUCLEOTIDE SEQUENCE</scope>
    <source>
        <strain evidence="11">R40</strain>
    </source>
</reference>
<evidence type="ECO:0000256" key="7">
    <source>
        <dbReference type="ARBA" id="ARBA00022989"/>
    </source>
</evidence>
<dbReference type="GO" id="GO:0016757">
    <property type="term" value="F:glycosyltransferase activity"/>
    <property type="evidence" value="ECO:0007669"/>
    <property type="project" value="UniProtKB-KW"/>
</dbReference>
<evidence type="ECO:0000256" key="10">
    <source>
        <dbReference type="ARBA" id="ARBA00023180"/>
    </source>
</evidence>
<evidence type="ECO:0000256" key="1">
    <source>
        <dbReference type="ARBA" id="ARBA00004323"/>
    </source>
</evidence>
<evidence type="ECO:0000256" key="6">
    <source>
        <dbReference type="ARBA" id="ARBA00022968"/>
    </source>
</evidence>
<keyword evidence="5" id="KW-0812">Transmembrane</keyword>
<evidence type="ECO:0000313" key="12">
    <source>
        <dbReference type="Proteomes" id="UP000822688"/>
    </source>
</evidence>
<dbReference type="EMBL" id="CM026424">
    <property type="protein sequence ID" value="KAG0580909.1"/>
    <property type="molecule type" value="Genomic_DNA"/>
</dbReference>
<keyword evidence="9" id="KW-0472">Membrane</keyword>
<keyword evidence="7" id="KW-1133">Transmembrane helix</keyword>
<dbReference type="Proteomes" id="UP000822688">
    <property type="component" value="Chromosome 4"/>
</dbReference>
<keyword evidence="10" id="KW-0325">Glycoprotein</keyword>
<evidence type="ECO:0000256" key="2">
    <source>
        <dbReference type="ARBA" id="ARBA00005664"/>
    </source>
</evidence>
<dbReference type="InterPro" id="IPR008630">
    <property type="entry name" value="Glyco_trans_34"/>
</dbReference>
<organism evidence="11 12">
    <name type="scientific">Ceratodon purpureus</name>
    <name type="common">Fire moss</name>
    <name type="synonym">Dicranum purpureum</name>
    <dbReference type="NCBI Taxonomy" id="3225"/>
    <lineage>
        <taxon>Eukaryota</taxon>
        <taxon>Viridiplantae</taxon>
        <taxon>Streptophyta</taxon>
        <taxon>Embryophyta</taxon>
        <taxon>Bryophyta</taxon>
        <taxon>Bryophytina</taxon>
        <taxon>Bryopsida</taxon>
        <taxon>Dicranidae</taxon>
        <taxon>Pseudoditrichales</taxon>
        <taxon>Ditrichaceae</taxon>
        <taxon>Ceratodon</taxon>
    </lineage>
</organism>
<dbReference type="Gene3D" id="3.90.550.10">
    <property type="entry name" value="Spore Coat Polysaccharide Biosynthesis Protein SpsA, Chain A"/>
    <property type="match status" value="1"/>
</dbReference>
<protein>
    <submittedName>
        <fullName evidence="11">Uncharacterized protein</fullName>
    </submittedName>
</protein>
<keyword evidence="6" id="KW-0735">Signal-anchor</keyword>
<dbReference type="GO" id="GO:0000139">
    <property type="term" value="C:Golgi membrane"/>
    <property type="evidence" value="ECO:0007669"/>
    <property type="project" value="UniProtKB-SubCell"/>
</dbReference>
<keyword evidence="4" id="KW-0808">Transferase</keyword>
<accession>A0A8T0IEK6</accession>